<dbReference type="EMBL" id="JADYXP020000001">
    <property type="protein sequence ID" value="KAL0132851.1"/>
    <property type="molecule type" value="Genomic_DNA"/>
</dbReference>
<feature type="compositionally biased region" description="Basic and acidic residues" evidence="1">
    <location>
        <begin position="50"/>
        <end position="61"/>
    </location>
</feature>
<keyword evidence="3" id="KW-1185">Reference proteome</keyword>
<gene>
    <name evidence="2" type="ORF">PUN28_000511</name>
</gene>
<feature type="region of interest" description="Disordered" evidence="1">
    <location>
        <begin position="37"/>
        <end position="70"/>
    </location>
</feature>
<reference evidence="2 3" key="1">
    <citation type="submission" date="2023-03" db="EMBL/GenBank/DDBJ databases">
        <title>High recombination rates correlate with genetic variation in Cardiocondyla obscurior ants.</title>
        <authorList>
            <person name="Errbii M."/>
        </authorList>
    </citation>
    <scope>NUCLEOTIDE SEQUENCE [LARGE SCALE GENOMIC DNA]</scope>
    <source>
        <strain evidence="2">Alpha-2009</strain>
        <tissue evidence="2">Whole body</tissue>
    </source>
</reference>
<proteinExistence type="predicted"/>
<organism evidence="2 3">
    <name type="scientific">Cardiocondyla obscurior</name>
    <dbReference type="NCBI Taxonomy" id="286306"/>
    <lineage>
        <taxon>Eukaryota</taxon>
        <taxon>Metazoa</taxon>
        <taxon>Ecdysozoa</taxon>
        <taxon>Arthropoda</taxon>
        <taxon>Hexapoda</taxon>
        <taxon>Insecta</taxon>
        <taxon>Pterygota</taxon>
        <taxon>Neoptera</taxon>
        <taxon>Endopterygota</taxon>
        <taxon>Hymenoptera</taxon>
        <taxon>Apocrita</taxon>
        <taxon>Aculeata</taxon>
        <taxon>Formicoidea</taxon>
        <taxon>Formicidae</taxon>
        <taxon>Myrmicinae</taxon>
        <taxon>Cardiocondyla</taxon>
    </lineage>
</organism>
<evidence type="ECO:0000313" key="3">
    <source>
        <dbReference type="Proteomes" id="UP001430953"/>
    </source>
</evidence>
<feature type="compositionally biased region" description="Polar residues" evidence="1">
    <location>
        <begin position="37"/>
        <end position="49"/>
    </location>
</feature>
<evidence type="ECO:0000313" key="2">
    <source>
        <dbReference type="EMBL" id="KAL0132851.1"/>
    </source>
</evidence>
<comment type="caution">
    <text evidence="2">The sequence shown here is derived from an EMBL/GenBank/DDBJ whole genome shotgun (WGS) entry which is preliminary data.</text>
</comment>
<dbReference type="AlphaFoldDB" id="A0AAW2GZW8"/>
<accession>A0AAW2GZW8</accession>
<sequence>MPPEIHIVPGQDLPEAEMTTFSTRIWSLGRANTLRSVPRNTASSTTCRDTPSHENGVERTLPRSGTPDARSRNLLAKSNYRYARPARGVKCTSSPSSDLDPVSAIIIPRRLSYRTVAQNRNEEISISAEHSRLLQHRISAPSESVPNCVCKLAEKYKWEGRCGKQPLRKLELIKVIFSCILQNIPNADQGKIQKRIMEWFRHSKARHFNEQKLCKAFRHKISQQNNIG</sequence>
<evidence type="ECO:0000256" key="1">
    <source>
        <dbReference type="SAM" id="MobiDB-lite"/>
    </source>
</evidence>
<protein>
    <submittedName>
        <fullName evidence="2">Uncharacterized protein</fullName>
    </submittedName>
</protein>
<dbReference type="Proteomes" id="UP001430953">
    <property type="component" value="Unassembled WGS sequence"/>
</dbReference>
<name>A0AAW2GZW8_9HYME</name>